<dbReference type="Proteomes" id="UP001501319">
    <property type="component" value="Unassembled WGS sequence"/>
</dbReference>
<evidence type="ECO:0000256" key="1">
    <source>
        <dbReference type="SAM" id="MobiDB-lite"/>
    </source>
</evidence>
<dbReference type="EMBL" id="BAAANE010000007">
    <property type="protein sequence ID" value="GAA1648299.1"/>
    <property type="molecule type" value="Genomic_DNA"/>
</dbReference>
<dbReference type="InterPro" id="IPR001226">
    <property type="entry name" value="Flavodoxin_CS"/>
</dbReference>
<name>A0ABN2FIN3_9ACTN</name>
<accession>A0ABN2FIN3</accession>
<dbReference type="PROSITE" id="PS00201">
    <property type="entry name" value="FLAVODOXIN"/>
    <property type="match status" value="1"/>
</dbReference>
<dbReference type="PROSITE" id="PS50902">
    <property type="entry name" value="FLAVODOXIN_LIKE"/>
    <property type="match status" value="1"/>
</dbReference>
<reference evidence="3 4" key="1">
    <citation type="journal article" date="2019" name="Int. J. Syst. Evol. Microbiol.">
        <title>The Global Catalogue of Microorganisms (GCM) 10K type strain sequencing project: providing services to taxonomists for standard genome sequencing and annotation.</title>
        <authorList>
            <consortium name="The Broad Institute Genomics Platform"/>
            <consortium name="The Broad Institute Genome Sequencing Center for Infectious Disease"/>
            <person name="Wu L."/>
            <person name="Ma J."/>
        </authorList>
    </citation>
    <scope>NUCLEOTIDE SEQUENCE [LARGE SCALE GENOMIC DNA]</scope>
    <source>
        <strain evidence="3 4">JCM 14306</strain>
    </source>
</reference>
<organism evidence="3 4">
    <name type="scientific">Kribbella alba</name>
    <dbReference type="NCBI Taxonomy" id="190197"/>
    <lineage>
        <taxon>Bacteria</taxon>
        <taxon>Bacillati</taxon>
        <taxon>Actinomycetota</taxon>
        <taxon>Actinomycetes</taxon>
        <taxon>Propionibacteriales</taxon>
        <taxon>Kribbellaceae</taxon>
        <taxon>Kribbella</taxon>
    </lineage>
</organism>
<keyword evidence="4" id="KW-1185">Reference proteome</keyword>
<evidence type="ECO:0000313" key="4">
    <source>
        <dbReference type="Proteomes" id="UP001501319"/>
    </source>
</evidence>
<dbReference type="SUPFAM" id="SSF52218">
    <property type="entry name" value="Flavoproteins"/>
    <property type="match status" value="1"/>
</dbReference>
<dbReference type="InterPro" id="IPR008254">
    <property type="entry name" value="Flavodoxin/NO_synth"/>
</dbReference>
<dbReference type="Pfam" id="PF00258">
    <property type="entry name" value="Flavodoxin_1"/>
    <property type="match status" value="1"/>
</dbReference>
<dbReference type="Gene3D" id="3.40.50.360">
    <property type="match status" value="1"/>
</dbReference>
<dbReference type="InterPro" id="IPR029039">
    <property type="entry name" value="Flavoprotein-like_sf"/>
</dbReference>
<evidence type="ECO:0000259" key="2">
    <source>
        <dbReference type="PROSITE" id="PS50902"/>
    </source>
</evidence>
<feature type="region of interest" description="Disordered" evidence="1">
    <location>
        <begin position="169"/>
        <end position="192"/>
    </location>
</feature>
<protein>
    <submittedName>
        <fullName evidence="3">Flavodoxin family protein</fullName>
    </submittedName>
</protein>
<gene>
    <name evidence="3" type="ORF">GCM10009744_44580</name>
</gene>
<comment type="caution">
    <text evidence="3">The sequence shown here is derived from an EMBL/GenBank/DDBJ whole genome shotgun (WGS) entry which is preliminary data.</text>
</comment>
<proteinExistence type="predicted"/>
<feature type="domain" description="Flavodoxin-like" evidence="2">
    <location>
        <begin position="7"/>
        <end position="167"/>
    </location>
</feature>
<dbReference type="RefSeq" id="WP_344113819.1">
    <property type="nucleotide sequence ID" value="NZ_BAAANE010000007.1"/>
</dbReference>
<feature type="compositionally biased region" description="Polar residues" evidence="1">
    <location>
        <begin position="170"/>
        <end position="184"/>
    </location>
</feature>
<sequence>MSDPVRALVVYESLFGNTERIAGAICAGLRSSLQVELVRVDRAPVVLPAELELLVVGGPTHAFGMSRHAGRVLSASAQGPVVMPLHTGIRDWLDQLRHRQGLAATFDTRLAKSRWMPGSAAKSAARVLDRRGYKFLADPAGFLVEDALGPLVPGELIRAREWGEQLALSLHSQTRPNTADTSPGDTDHRHTA</sequence>
<evidence type="ECO:0000313" key="3">
    <source>
        <dbReference type="EMBL" id="GAA1648299.1"/>
    </source>
</evidence>